<dbReference type="NCBIfam" id="TIGR00197">
    <property type="entry name" value="yjeF_nterm"/>
    <property type="match status" value="1"/>
</dbReference>
<keyword evidence="10 17" id="KW-0520">NAD</keyword>
<organism evidence="22 23">
    <name type="scientific">Beijerinckia indica subsp. indica (strain ATCC 9039 / DSM 1715 / NCIMB 8712)</name>
    <dbReference type="NCBI Taxonomy" id="395963"/>
    <lineage>
        <taxon>Bacteria</taxon>
        <taxon>Pseudomonadati</taxon>
        <taxon>Pseudomonadota</taxon>
        <taxon>Alphaproteobacteria</taxon>
        <taxon>Hyphomicrobiales</taxon>
        <taxon>Beijerinckiaceae</taxon>
        <taxon>Beijerinckia</taxon>
    </lineage>
</organism>
<evidence type="ECO:0000256" key="12">
    <source>
        <dbReference type="ARBA" id="ARBA00023239"/>
    </source>
</evidence>
<comment type="caution">
    <text evidence="18">Lacks conserved residue(s) required for the propagation of feature annotation.</text>
</comment>
<dbReference type="PANTHER" id="PTHR12592">
    <property type="entry name" value="ATP-DEPENDENT (S)-NAD(P)H-HYDRATE DEHYDRATASE FAMILY MEMBER"/>
    <property type="match status" value="1"/>
</dbReference>
<keyword evidence="23" id="KW-1185">Reference proteome</keyword>
<dbReference type="Gene3D" id="3.40.1190.20">
    <property type="match status" value="1"/>
</dbReference>
<comment type="similarity">
    <text evidence="18">Belongs to the NnrE/AIBP family.</text>
</comment>
<dbReference type="EMBL" id="CP001016">
    <property type="protein sequence ID" value="ACB95811.1"/>
    <property type="molecule type" value="Genomic_DNA"/>
</dbReference>
<dbReference type="Pfam" id="PF03853">
    <property type="entry name" value="YjeF_N"/>
    <property type="match status" value="1"/>
</dbReference>
<dbReference type="InterPro" id="IPR030677">
    <property type="entry name" value="Nnr"/>
</dbReference>
<keyword evidence="22" id="KW-0418">Kinase</keyword>
<evidence type="ECO:0000256" key="16">
    <source>
        <dbReference type="ARBA" id="ARBA00049209"/>
    </source>
</evidence>
<evidence type="ECO:0000256" key="8">
    <source>
        <dbReference type="ARBA" id="ARBA00022857"/>
    </source>
</evidence>
<evidence type="ECO:0000256" key="13">
    <source>
        <dbReference type="ARBA" id="ARBA00023268"/>
    </source>
</evidence>
<gene>
    <name evidence="18" type="primary">nnrE</name>
    <name evidence="17" type="synonym">nnrD</name>
    <name evidence="22" type="ordered locus">Bind_2191</name>
</gene>
<evidence type="ECO:0000259" key="21">
    <source>
        <dbReference type="PROSITE" id="PS51385"/>
    </source>
</evidence>
<comment type="catalytic activity">
    <reaction evidence="2 18 19">
        <text>(6R)-NADPHX = (6S)-NADPHX</text>
        <dbReference type="Rhea" id="RHEA:32227"/>
        <dbReference type="ChEBI" id="CHEBI:64076"/>
        <dbReference type="ChEBI" id="CHEBI:64077"/>
        <dbReference type="EC" id="5.1.99.6"/>
    </reaction>
</comment>
<dbReference type="HAMAP" id="MF_01966">
    <property type="entry name" value="NADHX_epimerase"/>
    <property type="match status" value="1"/>
</dbReference>
<feature type="binding site" evidence="17">
    <location>
        <begin position="427"/>
        <end position="431"/>
    </location>
    <ligand>
        <name>AMP</name>
        <dbReference type="ChEBI" id="CHEBI:456215"/>
    </ligand>
</feature>
<proteinExistence type="inferred from homology"/>
<reference evidence="22 23" key="2">
    <citation type="journal article" date="2010" name="J. Bacteriol.">
        <title>Complete genome sequence of Beijerinckia indica subsp. indica.</title>
        <authorList>
            <person name="Tamas I."/>
            <person name="Dedysh S.N."/>
            <person name="Liesack W."/>
            <person name="Stott M.B."/>
            <person name="Alam M."/>
            <person name="Murrell J.C."/>
            <person name="Dunfield P.F."/>
        </authorList>
    </citation>
    <scope>NUCLEOTIDE SEQUENCE [LARGE SCALE GENOMIC DNA]</scope>
    <source>
        <strain evidence="23">ATCC 9039 / DSM 1715 / NCIMB 8712</strain>
    </source>
</reference>
<feature type="binding site" evidence="17">
    <location>
        <position position="325"/>
    </location>
    <ligand>
        <name>(6S)-NADPHX</name>
        <dbReference type="ChEBI" id="CHEBI:64076"/>
    </ligand>
</feature>
<name>B2IGQ0_BEII9</name>
<comment type="cofactor">
    <cofactor evidence="17">
        <name>Mg(2+)</name>
        <dbReference type="ChEBI" id="CHEBI:18420"/>
    </cofactor>
</comment>
<evidence type="ECO:0000256" key="18">
    <source>
        <dbReference type="HAMAP-Rule" id="MF_01966"/>
    </source>
</evidence>
<comment type="similarity">
    <text evidence="3 19">In the N-terminal section; belongs to the NnrE/AIBP family.</text>
</comment>
<dbReference type="AlphaFoldDB" id="B2IGQ0"/>
<evidence type="ECO:0000256" key="9">
    <source>
        <dbReference type="ARBA" id="ARBA00022958"/>
    </source>
</evidence>
<dbReference type="CDD" id="cd01171">
    <property type="entry name" value="YXKO-related"/>
    <property type="match status" value="1"/>
</dbReference>
<comment type="subunit">
    <text evidence="17">Homotetramer.</text>
</comment>
<evidence type="ECO:0000313" key="23">
    <source>
        <dbReference type="Proteomes" id="UP000001695"/>
    </source>
</evidence>
<keyword evidence="7 17" id="KW-0067">ATP-binding</keyword>
<dbReference type="InterPro" id="IPR000631">
    <property type="entry name" value="CARKD"/>
</dbReference>
<dbReference type="OrthoDB" id="9806925at2"/>
<dbReference type="Pfam" id="PF01256">
    <property type="entry name" value="Carb_kinase"/>
    <property type="match status" value="1"/>
</dbReference>
<comment type="function">
    <text evidence="14 19">Bifunctional enzyme that catalyzes the epimerization of the S- and R-forms of NAD(P)HX and the dehydration of the S-form of NAD(P)HX at the expense of ADP, which is converted to AMP. This allows the repair of both epimers of NAD(P)HX, a damaged form of NAD(P)H that is a result of enzymatic or heat-dependent hydration.</text>
</comment>
<evidence type="ECO:0000256" key="11">
    <source>
        <dbReference type="ARBA" id="ARBA00023235"/>
    </source>
</evidence>
<evidence type="ECO:0000259" key="20">
    <source>
        <dbReference type="PROSITE" id="PS51383"/>
    </source>
</evidence>
<feature type="binding site" evidence="18">
    <location>
        <position position="123"/>
    </location>
    <ligand>
        <name>K(+)</name>
        <dbReference type="ChEBI" id="CHEBI:29103"/>
    </ligand>
</feature>
<dbReference type="PROSITE" id="PS51385">
    <property type="entry name" value="YJEF_N"/>
    <property type="match status" value="1"/>
</dbReference>
<dbReference type="eggNOG" id="COG0063">
    <property type="taxonomic scope" value="Bacteria"/>
</dbReference>
<dbReference type="GO" id="GO:0110051">
    <property type="term" value="P:metabolite repair"/>
    <property type="evidence" value="ECO:0007669"/>
    <property type="project" value="TreeGrafter"/>
</dbReference>
<dbReference type="RefSeq" id="WP_012385166.1">
    <property type="nucleotide sequence ID" value="NC_010581.1"/>
</dbReference>
<dbReference type="EC" id="4.2.1.136" evidence="19"/>
<keyword evidence="9 18" id="KW-0630">Potassium</keyword>
<dbReference type="PIRSF" id="PIRSF017184">
    <property type="entry name" value="Nnr"/>
    <property type="match status" value="1"/>
</dbReference>
<feature type="binding site" evidence="17">
    <location>
        <position position="262"/>
    </location>
    <ligand>
        <name>(6S)-NADPHX</name>
        <dbReference type="ChEBI" id="CHEBI:64076"/>
    </ligand>
</feature>
<dbReference type="Gene3D" id="3.40.50.10260">
    <property type="entry name" value="YjeF N-terminal domain"/>
    <property type="match status" value="1"/>
</dbReference>
<evidence type="ECO:0000256" key="3">
    <source>
        <dbReference type="ARBA" id="ARBA00006001"/>
    </source>
</evidence>
<feature type="binding site" evidence="18">
    <location>
        <position position="163"/>
    </location>
    <ligand>
        <name>K(+)</name>
        <dbReference type="ChEBI" id="CHEBI:29103"/>
    </ligand>
</feature>
<evidence type="ECO:0000256" key="19">
    <source>
        <dbReference type="PIRNR" id="PIRNR017184"/>
    </source>
</evidence>
<comment type="catalytic activity">
    <reaction evidence="15 17 19">
        <text>(6S)-NADHX + ADP = AMP + phosphate + NADH + H(+)</text>
        <dbReference type="Rhea" id="RHEA:32223"/>
        <dbReference type="ChEBI" id="CHEBI:15378"/>
        <dbReference type="ChEBI" id="CHEBI:43474"/>
        <dbReference type="ChEBI" id="CHEBI:57945"/>
        <dbReference type="ChEBI" id="CHEBI:64074"/>
        <dbReference type="ChEBI" id="CHEBI:456215"/>
        <dbReference type="ChEBI" id="CHEBI:456216"/>
        <dbReference type="EC" id="4.2.1.136"/>
    </reaction>
</comment>
<comment type="catalytic activity">
    <reaction evidence="1 18 19">
        <text>(6R)-NADHX = (6S)-NADHX</text>
        <dbReference type="Rhea" id="RHEA:32215"/>
        <dbReference type="ChEBI" id="CHEBI:64074"/>
        <dbReference type="ChEBI" id="CHEBI:64075"/>
        <dbReference type="EC" id="5.1.99.6"/>
    </reaction>
</comment>
<dbReference type="InterPro" id="IPR029056">
    <property type="entry name" value="Ribokinase-like"/>
</dbReference>
<dbReference type="eggNOG" id="COG0062">
    <property type="taxonomic scope" value="Bacteria"/>
</dbReference>
<comment type="similarity">
    <text evidence="17">Belongs to the NnrD/CARKD family.</text>
</comment>
<dbReference type="GO" id="GO:0005524">
    <property type="term" value="F:ATP binding"/>
    <property type="evidence" value="ECO:0007669"/>
    <property type="project" value="UniProtKB-UniRule"/>
</dbReference>
<keyword evidence="12 17" id="KW-0456">Lyase</keyword>
<feature type="binding site" evidence="17">
    <location>
        <position position="390"/>
    </location>
    <ligand>
        <name>(6S)-NADPHX</name>
        <dbReference type="ChEBI" id="CHEBI:64076"/>
    </ligand>
</feature>
<dbReference type="Proteomes" id="UP000001695">
    <property type="component" value="Chromosome"/>
</dbReference>
<dbReference type="EC" id="5.1.99.6" evidence="19"/>
<keyword evidence="5 18" id="KW-0479">Metal-binding</keyword>
<dbReference type="KEGG" id="bid:Bind_2191"/>
<evidence type="ECO:0000256" key="15">
    <source>
        <dbReference type="ARBA" id="ARBA00048238"/>
    </source>
</evidence>
<evidence type="ECO:0000256" key="10">
    <source>
        <dbReference type="ARBA" id="ARBA00023027"/>
    </source>
</evidence>
<accession>B2IGQ0</accession>
<evidence type="ECO:0000313" key="22">
    <source>
        <dbReference type="EMBL" id="ACB95811.1"/>
    </source>
</evidence>
<keyword evidence="8 17" id="KW-0521">NADP</keyword>
<dbReference type="PANTHER" id="PTHR12592:SF0">
    <property type="entry name" value="ATP-DEPENDENT (S)-NAD(P)H-HYDRATE DEHYDRATASE"/>
    <property type="match status" value="1"/>
</dbReference>
<feature type="binding site" evidence="18">
    <location>
        <position position="63"/>
    </location>
    <ligand>
        <name>K(+)</name>
        <dbReference type="ChEBI" id="CHEBI:29103"/>
    </ligand>
</feature>
<dbReference type="GO" id="GO:0052856">
    <property type="term" value="F:NAD(P)HX epimerase activity"/>
    <property type="evidence" value="ECO:0007669"/>
    <property type="project" value="UniProtKB-UniRule"/>
</dbReference>
<dbReference type="GO" id="GO:0046872">
    <property type="term" value="F:metal ion binding"/>
    <property type="evidence" value="ECO:0007669"/>
    <property type="project" value="UniProtKB-UniRule"/>
</dbReference>
<evidence type="ECO:0000256" key="14">
    <source>
        <dbReference type="ARBA" id="ARBA00025153"/>
    </source>
</evidence>
<keyword evidence="13" id="KW-0511">Multifunctional enzyme</keyword>
<dbReference type="SUPFAM" id="SSF64153">
    <property type="entry name" value="YjeF N-terminal domain-like"/>
    <property type="match status" value="1"/>
</dbReference>
<feature type="binding site" evidence="17">
    <location>
        <position position="456"/>
    </location>
    <ligand>
        <name>AMP</name>
        <dbReference type="ChEBI" id="CHEBI:456215"/>
    </ligand>
</feature>
<protein>
    <recommendedName>
        <fullName evidence="19">Bifunctional NAD(P)H-hydrate repair enzyme</fullName>
    </recommendedName>
    <alternativeName>
        <fullName evidence="19">Nicotinamide nucleotide repair protein</fullName>
    </alternativeName>
    <domain>
        <recommendedName>
            <fullName evidence="19">ADP-dependent (S)-NAD(P)H-hydrate dehydratase</fullName>
            <ecNumber evidence="19">4.2.1.136</ecNumber>
        </recommendedName>
        <alternativeName>
            <fullName evidence="19">ADP-dependent NAD(P)HX dehydratase</fullName>
        </alternativeName>
    </domain>
    <domain>
        <recommendedName>
            <fullName evidence="19">NAD(P)H-hydrate epimerase</fullName>
            <ecNumber evidence="19">5.1.99.6</ecNumber>
        </recommendedName>
    </domain>
</protein>
<evidence type="ECO:0000256" key="4">
    <source>
        <dbReference type="ARBA" id="ARBA00009524"/>
    </source>
</evidence>
<dbReference type="PROSITE" id="PS51383">
    <property type="entry name" value="YJEF_C_3"/>
    <property type="match status" value="1"/>
</dbReference>
<comment type="cofactor">
    <cofactor evidence="18 19">
        <name>K(+)</name>
        <dbReference type="ChEBI" id="CHEBI:29103"/>
    </cofactor>
    <text evidence="18 19">Binds 1 potassium ion per subunit.</text>
</comment>
<keyword evidence="11 18" id="KW-0413">Isomerase</keyword>
<evidence type="ECO:0000256" key="6">
    <source>
        <dbReference type="ARBA" id="ARBA00022741"/>
    </source>
</evidence>
<evidence type="ECO:0000256" key="5">
    <source>
        <dbReference type="ARBA" id="ARBA00022723"/>
    </source>
</evidence>
<feature type="binding site" evidence="18">
    <location>
        <begin position="127"/>
        <end position="133"/>
    </location>
    <ligand>
        <name>(6S)-NADPHX</name>
        <dbReference type="ChEBI" id="CHEBI:64076"/>
    </ligand>
</feature>
<keyword evidence="6 17" id="KW-0547">Nucleotide-binding</keyword>
<dbReference type="GO" id="GO:0046496">
    <property type="term" value="P:nicotinamide nucleotide metabolic process"/>
    <property type="evidence" value="ECO:0007669"/>
    <property type="project" value="UniProtKB-UniRule"/>
</dbReference>
<feature type="binding site" evidence="18">
    <location>
        <position position="160"/>
    </location>
    <ligand>
        <name>(6S)-NADPHX</name>
        <dbReference type="ChEBI" id="CHEBI:64076"/>
    </ligand>
</feature>
<comment type="function">
    <text evidence="18">Catalyzes the epimerization of the S- and R-forms of NAD(P)HX, a damaged form of NAD(P)H that is a result of enzymatic or heat-dependent hydration. This is a prerequisite for the S-specific NAD(P)H-hydrate dehydratase to allow the repair of both epimers of NAD(P)HX.</text>
</comment>
<evidence type="ECO:0000256" key="1">
    <source>
        <dbReference type="ARBA" id="ARBA00000013"/>
    </source>
</evidence>
<dbReference type="NCBIfam" id="TIGR00196">
    <property type="entry name" value="yjeF_cterm"/>
    <property type="match status" value="1"/>
</dbReference>
<sequence length="522" mass="54169">MSQALPLELLSNAETAEADRLTINSGVPGSFLMEQAGAGVAREALRLLPDEGCIVVLCGPGNNGGDGFVAARLLSVHGFDVRLGLLAARDALHGDADSAARAWNGPITAAHEINLEHADLVIDALFGAGLSRPLEGAARDLVLRVNEWSEKTGKPVLAVDLPSGINGTSGQILGVAIKARRSVTFFRRKPGHVLLPGRIHCGETVVVGIGIAESVLAEIKPQTFLNRPAAWERDFPVPRIEGHKYSRGHAVVVSGPVAQTGAARLAARGALRAGAGLVTVATSSEALLVHASALTAIMTRVCDSPADLRKLLEDHRKNVVVIGPGLGVGEESRLLVETILQASGPAAGTHAGSPRAFVLDADALTSFAQERQRLAKAIAASGAPVVLTPHEGEFGNLFADRGDFAGRSKPDRARAAAQAMGCVILLKGPDTVVAEPHGRATIADNAPPWLATAGSGDVLSGMIGGLLAQGMPAFEAASAAVWLHGVSATRFGPGLIAEDLPEMLPTVLRDLMEPSREDEMTL</sequence>
<dbReference type="InterPro" id="IPR004443">
    <property type="entry name" value="YjeF_N_dom"/>
</dbReference>
<feature type="binding site" evidence="17">
    <location>
        <position position="457"/>
    </location>
    <ligand>
        <name>(6S)-NADPHX</name>
        <dbReference type="ChEBI" id="CHEBI:64076"/>
    </ligand>
</feature>
<evidence type="ECO:0000256" key="2">
    <source>
        <dbReference type="ARBA" id="ARBA00000909"/>
    </source>
</evidence>
<dbReference type="SUPFAM" id="SSF53613">
    <property type="entry name" value="Ribokinase-like"/>
    <property type="match status" value="1"/>
</dbReference>
<dbReference type="InterPro" id="IPR036652">
    <property type="entry name" value="YjeF_N_dom_sf"/>
</dbReference>
<dbReference type="HOGENOM" id="CLU_024853_4_1_5"/>
<evidence type="ECO:0000256" key="17">
    <source>
        <dbReference type="HAMAP-Rule" id="MF_01965"/>
    </source>
</evidence>
<feature type="binding site" evidence="18">
    <location>
        <begin position="62"/>
        <end position="66"/>
    </location>
    <ligand>
        <name>(6S)-NADPHX</name>
        <dbReference type="ChEBI" id="CHEBI:64076"/>
    </ligand>
</feature>
<keyword evidence="22" id="KW-0808">Transferase</keyword>
<dbReference type="STRING" id="395963.Bind_2191"/>
<dbReference type="GO" id="GO:0052855">
    <property type="term" value="F:ADP-dependent NAD(P)H-hydrate dehydratase activity"/>
    <property type="evidence" value="ECO:0007669"/>
    <property type="project" value="UniProtKB-UniRule"/>
</dbReference>
<comment type="catalytic activity">
    <reaction evidence="16 17 19">
        <text>(6S)-NADPHX + ADP = AMP + phosphate + NADPH + H(+)</text>
        <dbReference type="Rhea" id="RHEA:32235"/>
        <dbReference type="ChEBI" id="CHEBI:15378"/>
        <dbReference type="ChEBI" id="CHEBI:43474"/>
        <dbReference type="ChEBI" id="CHEBI:57783"/>
        <dbReference type="ChEBI" id="CHEBI:64076"/>
        <dbReference type="ChEBI" id="CHEBI:456215"/>
        <dbReference type="ChEBI" id="CHEBI:456216"/>
        <dbReference type="EC" id="4.2.1.136"/>
    </reaction>
</comment>
<evidence type="ECO:0000256" key="7">
    <source>
        <dbReference type="ARBA" id="ARBA00022840"/>
    </source>
</evidence>
<dbReference type="InterPro" id="IPR017953">
    <property type="entry name" value="Carbohydrate_kinase_pred_CS"/>
</dbReference>
<dbReference type="PROSITE" id="PS01050">
    <property type="entry name" value="YJEF_C_2"/>
    <property type="match status" value="1"/>
</dbReference>
<feature type="domain" description="YjeF C-terminal" evidence="20">
    <location>
        <begin position="227"/>
        <end position="511"/>
    </location>
</feature>
<dbReference type="HAMAP" id="MF_01965">
    <property type="entry name" value="NADHX_dehydratase"/>
    <property type="match status" value="1"/>
</dbReference>
<dbReference type="GO" id="GO:0016301">
    <property type="term" value="F:kinase activity"/>
    <property type="evidence" value="ECO:0007669"/>
    <property type="project" value="UniProtKB-KW"/>
</dbReference>
<feature type="domain" description="YjeF N-terminal" evidence="21">
    <location>
        <begin position="15"/>
        <end position="217"/>
    </location>
</feature>
<comment type="similarity">
    <text evidence="4 19">In the C-terminal section; belongs to the NnrD/CARKD family.</text>
</comment>
<comment type="function">
    <text evidence="17">Catalyzes the dehydration of the S-form of NAD(P)HX at the expense of ADP, which is converted to AMP. Together with NAD(P)HX epimerase, which catalyzes the epimerization of the S- and R-forms, the enzyme allows the repair of both epimers of NAD(P)HX, a damaged form of NAD(P)H that is a result of enzymatic or heat-dependent hydration.</text>
</comment>
<reference evidence="23" key="1">
    <citation type="submission" date="2008-03" db="EMBL/GenBank/DDBJ databases">
        <title>Complete sequence of chromosome of Beijerinckia indica subsp. indica ATCC 9039.</title>
        <authorList>
            <consortium name="US DOE Joint Genome Institute"/>
            <person name="Copeland A."/>
            <person name="Lucas S."/>
            <person name="Lapidus A."/>
            <person name="Glavina del Rio T."/>
            <person name="Dalin E."/>
            <person name="Tice H."/>
            <person name="Bruce D."/>
            <person name="Goodwin L."/>
            <person name="Pitluck S."/>
            <person name="LaButti K."/>
            <person name="Schmutz J."/>
            <person name="Larimer F."/>
            <person name="Land M."/>
            <person name="Hauser L."/>
            <person name="Kyrpides N."/>
            <person name="Mikhailova N."/>
            <person name="Dunfield P.F."/>
            <person name="Dedysh S.N."/>
            <person name="Liesack W."/>
            <person name="Saw J.H."/>
            <person name="Alam M."/>
            <person name="Chen Y."/>
            <person name="Murrell J.C."/>
            <person name="Richardson P."/>
        </authorList>
    </citation>
    <scope>NUCLEOTIDE SEQUENCE [LARGE SCALE GENOMIC DNA]</scope>
    <source>
        <strain evidence="23">ATCC 9039 / DSM 1715 / NCIMB 8712</strain>
    </source>
</reference>